<reference evidence="9" key="1">
    <citation type="journal article" date="2002" name="Science">
        <title>The draft genome of Ciona intestinalis: insights into chordate and vertebrate origins.</title>
        <authorList>
            <person name="Dehal P."/>
            <person name="Satou Y."/>
            <person name="Campbell R.K."/>
            <person name="Chapman J."/>
            <person name="Degnan B."/>
            <person name="De Tomaso A."/>
            <person name="Davidson B."/>
            <person name="Di Gregorio A."/>
            <person name="Gelpke M."/>
            <person name="Goodstein D.M."/>
            <person name="Harafuji N."/>
            <person name="Hastings K.E."/>
            <person name="Ho I."/>
            <person name="Hotta K."/>
            <person name="Huang W."/>
            <person name="Kawashima T."/>
            <person name="Lemaire P."/>
            <person name="Martinez D."/>
            <person name="Meinertzhagen I.A."/>
            <person name="Necula S."/>
            <person name="Nonaka M."/>
            <person name="Putnam N."/>
            <person name="Rash S."/>
            <person name="Saiga H."/>
            <person name="Satake M."/>
            <person name="Terry A."/>
            <person name="Yamada L."/>
            <person name="Wang H.G."/>
            <person name="Awazu S."/>
            <person name="Azumi K."/>
            <person name="Boore J."/>
            <person name="Branno M."/>
            <person name="Chin-Bow S."/>
            <person name="DeSantis R."/>
            <person name="Doyle S."/>
            <person name="Francino P."/>
            <person name="Keys D.N."/>
            <person name="Haga S."/>
            <person name="Hayashi H."/>
            <person name="Hino K."/>
            <person name="Imai K.S."/>
            <person name="Inaba K."/>
            <person name="Kano S."/>
            <person name="Kobayashi K."/>
            <person name="Kobayashi M."/>
            <person name="Lee B.I."/>
            <person name="Makabe K.W."/>
            <person name="Manohar C."/>
            <person name="Matassi G."/>
            <person name="Medina M."/>
            <person name="Mochizuki Y."/>
            <person name="Mount S."/>
            <person name="Morishita T."/>
            <person name="Miura S."/>
            <person name="Nakayama A."/>
            <person name="Nishizaka S."/>
            <person name="Nomoto H."/>
            <person name="Ohta F."/>
            <person name="Oishi K."/>
            <person name="Rigoutsos I."/>
            <person name="Sano M."/>
            <person name="Sasaki A."/>
            <person name="Sasakura Y."/>
            <person name="Shoguchi E."/>
            <person name="Shin-i T."/>
            <person name="Spagnuolo A."/>
            <person name="Stainier D."/>
            <person name="Suzuki M.M."/>
            <person name="Tassy O."/>
            <person name="Takatori N."/>
            <person name="Tokuoka M."/>
            <person name="Yagi K."/>
            <person name="Yoshizaki F."/>
            <person name="Wada S."/>
            <person name="Zhang C."/>
            <person name="Hyatt P.D."/>
            <person name="Larimer F."/>
            <person name="Detter C."/>
            <person name="Doggett N."/>
            <person name="Glavina T."/>
            <person name="Hawkins T."/>
            <person name="Richardson P."/>
            <person name="Lucas S."/>
            <person name="Kohara Y."/>
            <person name="Levine M."/>
            <person name="Satoh N."/>
            <person name="Rokhsar D.S."/>
        </authorList>
    </citation>
    <scope>NUCLEOTIDE SEQUENCE [LARGE SCALE GENOMIC DNA]</scope>
</reference>
<dbReference type="InterPro" id="IPR002652">
    <property type="entry name" value="Importin-a_IBB"/>
</dbReference>
<reference evidence="8" key="3">
    <citation type="submission" date="2025-08" db="UniProtKB">
        <authorList>
            <consortium name="Ensembl"/>
        </authorList>
    </citation>
    <scope>IDENTIFICATION</scope>
</reference>
<keyword evidence="4 5" id="KW-0653">Protein transport</keyword>
<dbReference type="GO" id="GO:0005737">
    <property type="term" value="C:cytoplasm"/>
    <property type="evidence" value="ECO:0007669"/>
    <property type="project" value="InterPro"/>
</dbReference>
<protein>
    <recommendedName>
        <fullName evidence="5">Importin subunit alpha</fullName>
    </recommendedName>
</protein>
<gene>
    <name evidence="8" type="primary">LOC100182844</name>
</gene>
<dbReference type="FunFam" id="1.25.10.10:FF:000009">
    <property type="entry name" value="Importin subunit alpha"/>
    <property type="match status" value="1"/>
</dbReference>
<dbReference type="Ensembl" id="ENSCINT00000018244.3">
    <property type="protein sequence ID" value="ENSCINP00000018244.3"/>
    <property type="gene ID" value="ENSCING00000008979.3"/>
</dbReference>
<feature type="repeat" description="ARM" evidence="6">
    <location>
        <begin position="162"/>
        <end position="204"/>
    </location>
</feature>
<keyword evidence="9" id="KW-1185">Reference proteome</keyword>
<evidence type="ECO:0000313" key="9">
    <source>
        <dbReference type="Proteomes" id="UP000008144"/>
    </source>
</evidence>
<dbReference type="InParanoid" id="F6PKL1"/>
<comment type="similarity">
    <text evidence="1 5">Belongs to the importin alpha family.</text>
</comment>
<dbReference type="InterPro" id="IPR024931">
    <property type="entry name" value="Importin_alpha"/>
</dbReference>
<name>F6PKL1_CIOIN</name>
<dbReference type="PIRSF" id="PIRSF005673">
    <property type="entry name" value="Importin_alpha"/>
    <property type="match status" value="1"/>
</dbReference>
<dbReference type="Pfam" id="PF16186">
    <property type="entry name" value="Arm_3"/>
    <property type="match status" value="1"/>
</dbReference>
<evidence type="ECO:0000259" key="7">
    <source>
        <dbReference type="PROSITE" id="PS51214"/>
    </source>
</evidence>
<dbReference type="InterPro" id="IPR016024">
    <property type="entry name" value="ARM-type_fold"/>
</dbReference>
<feature type="repeat" description="ARM" evidence="6">
    <location>
        <begin position="332"/>
        <end position="360"/>
    </location>
</feature>
<dbReference type="GO" id="GO:0008139">
    <property type="term" value="F:nuclear localization sequence binding"/>
    <property type="evidence" value="ECO:0000318"/>
    <property type="project" value="GO_Central"/>
</dbReference>
<dbReference type="PROSITE" id="PS50176">
    <property type="entry name" value="ARM_REPEAT"/>
    <property type="match status" value="3"/>
</dbReference>
<accession>F6PKL1</accession>
<sequence length="529" mass="58998">KAIMSALQTQQRQQYYKNAKNSSENLRKKRQDGNVQLRKCKRDEQMLKRRNMNLEDLNTSPLKEMNRQDVSGVVMKFEDIVDGITKSSDEMQQFICTQNARKILSRERHPPISKMVEANIVTKLVEFLALEHNPSMQFEAAWALTNIASGNSEQTSAVVQSGAVPSLIALLSNQHKNVVEQAMWALGNIAGDGASMRDFVLEKGIIRPLIQLITDDAPGSFLQNLTWTVSNLCRNKNPHTALPFIVQLLPTIVKLVRVDDMQVKTDVCWALSYITDGPNDRIELVLKTGVVEELVRLLKHTTDGMLLTPVLRVIGNIVTGTDQQTQRVLDLGTLEAFPKLLSHDKPTIQKEAAWTLSNITAGTQAQIQAIIDAHLIPILIALLMKGDYKTQKEACWAITNYTSGASIEQLVYLANNDVIPALCCLLEVKEPKILQVCLDGITNMLVTAEKVGEIEAMCCALESCGGVDHIEHLQQHANETVYSMALNIIDRFFNCEDDESENIAPKTEGSDYFQFNVEDKNSSQGGFNF</sequence>
<evidence type="ECO:0000256" key="5">
    <source>
        <dbReference type="PIRNR" id="PIRNR005673"/>
    </source>
</evidence>
<dbReference type="AlphaFoldDB" id="F6PKL1"/>
<feature type="domain" description="IBB" evidence="7">
    <location>
        <begin position="1"/>
        <end position="59"/>
    </location>
</feature>
<dbReference type="InterPro" id="IPR032413">
    <property type="entry name" value="Arm_3"/>
</dbReference>
<evidence type="ECO:0000256" key="6">
    <source>
        <dbReference type="PROSITE-ProRule" id="PRU00259"/>
    </source>
</evidence>
<dbReference type="GO" id="GO:0006607">
    <property type="term" value="P:NLS-bearing protein import into nucleus"/>
    <property type="evidence" value="ECO:0000318"/>
    <property type="project" value="GO_Central"/>
</dbReference>
<dbReference type="GO" id="GO:0005634">
    <property type="term" value="C:nucleus"/>
    <property type="evidence" value="ECO:0000318"/>
    <property type="project" value="GO_Central"/>
</dbReference>
<dbReference type="SUPFAM" id="SSF48371">
    <property type="entry name" value="ARM repeat"/>
    <property type="match status" value="1"/>
</dbReference>
<dbReference type="EMBL" id="EAAA01001867">
    <property type="status" value="NOT_ANNOTATED_CDS"/>
    <property type="molecule type" value="Genomic_DNA"/>
</dbReference>
<dbReference type="Proteomes" id="UP000008144">
    <property type="component" value="Chromosome 4"/>
</dbReference>
<dbReference type="STRING" id="7719.ENSCINP00000018244"/>
<evidence type="ECO:0000256" key="4">
    <source>
        <dbReference type="ARBA" id="ARBA00022927"/>
    </source>
</evidence>
<dbReference type="PANTHER" id="PTHR23316">
    <property type="entry name" value="IMPORTIN ALPHA"/>
    <property type="match status" value="1"/>
</dbReference>
<reference evidence="8" key="2">
    <citation type="journal article" date="2008" name="Genome Biol.">
        <title>Improved genome assembly and evidence-based global gene model set for the chordate Ciona intestinalis: new insight into intron and operon populations.</title>
        <authorList>
            <person name="Satou Y."/>
            <person name="Mineta K."/>
            <person name="Ogasawara M."/>
            <person name="Sasakura Y."/>
            <person name="Shoguchi E."/>
            <person name="Ueno K."/>
            <person name="Yamada L."/>
            <person name="Matsumoto J."/>
            <person name="Wasserscheid J."/>
            <person name="Dewar K."/>
            <person name="Wiley G.B."/>
            <person name="Macmil S.L."/>
            <person name="Roe B.A."/>
            <person name="Zeller R.W."/>
            <person name="Hastings K.E."/>
            <person name="Lemaire P."/>
            <person name="Lindquist E."/>
            <person name="Endo T."/>
            <person name="Hotta K."/>
            <person name="Inaba K."/>
        </authorList>
    </citation>
    <scope>NUCLEOTIDE SEQUENCE [LARGE SCALE GENOMIC DNA]</scope>
    <source>
        <strain evidence="8">wild type</strain>
    </source>
</reference>
<dbReference type="Gene3D" id="1.25.10.10">
    <property type="entry name" value="Leucine-rich Repeat Variant"/>
    <property type="match status" value="1"/>
</dbReference>
<dbReference type="GO" id="GO:0061608">
    <property type="term" value="F:nuclear import signal receptor activity"/>
    <property type="evidence" value="ECO:0000318"/>
    <property type="project" value="GO_Central"/>
</dbReference>
<feature type="repeat" description="ARM" evidence="6">
    <location>
        <begin position="119"/>
        <end position="162"/>
    </location>
</feature>
<dbReference type="InterPro" id="IPR011989">
    <property type="entry name" value="ARM-like"/>
</dbReference>
<dbReference type="GeneTree" id="ENSGT01050000244891"/>
<dbReference type="Pfam" id="PF00514">
    <property type="entry name" value="Arm"/>
    <property type="match status" value="6"/>
</dbReference>
<proteinExistence type="inferred from homology"/>
<evidence type="ECO:0000256" key="3">
    <source>
        <dbReference type="ARBA" id="ARBA00022737"/>
    </source>
</evidence>
<dbReference type="Gene3D" id="1.20.5.690">
    <property type="entry name" value="Importin-alpha, importin-beta-binding domain"/>
    <property type="match status" value="1"/>
</dbReference>
<dbReference type="InterPro" id="IPR000225">
    <property type="entry name" value="Armadillo"/>
</dbReference>
<keyword evidence="2 5" id="KW-0813">Transport</keyword>
<dbReference type="OMA" id="EDVNPEC"/>
<organism evidence="8 9">
    <name type="scientific">Ciona intestinalis</name>
    <name type="common">Transparent sea squirt</name>
    <name type="synonym">Ascidia intestinalis</name>
    <dbReference type="NCBI Taxonomy" id="7719"/>
    <lineage>
        <taxon>Eukaryota</taxon>
        <taxon>Metazoa</taxon>
        <taxon>Chordata</taxon>
        <taxon>Tunicata</taxon>
        <taxon>Ascidiacea</taxon>
        <taxon>Phlebobranchia</taxon>
        <taxon>Cionidae</taxon>
        <taxon>Ciona</taxon>
    </lineage>
</organism>
<reference evidence="8" key="4">
    <citation type="submission" date="2025-09" db="UniProtKB">
        <authorList>
            <consortium name="Ensembl"/>
        </authorList>
    </citation>
    <scope>IDENTIFICATION</scope>
</reference>
<evidence type="ECO:0000256" key="2">
    <source>
        <dbReference type="ARBA" id="ARBA00022448"/>
    </source>
</evidence>
<evidence type="ECO:0000256" key="1">
    <source>
        <dbReference type="ARBA" id="ARBA00010394"/>
    </source>
</evidence>
<dbReference type="PROSITE" id="PS51214">
    <property type="entry name" value="IBB"/>
    <property type="match status" value="1"/>
</dbReference>
<dbReference type="Pfam" id="PF01749">
    <property type="entry name" value="IBB"/>
    <property type="match status" value="1"/>
</dbReference>
<dbReference type="InterPro" id="IPR036975">
    <property type="entry name" value="Importin-a_IBB_sf"/>
</dbReference>
<dbReference type="SMART" id="SM00185">
    <property type="entry name" value="ARM"/>
    <property type="match status" value="8"/>
</dbReference>
<keyword evidence="3" id="KW-0677">Repeat</keyword>
<dbReference type="HOGENOM" id="CLU_018084_6_0_1"/>
<evidence type="ECO:0000313" key="8">
    <source>
        <dbReference type="Ensembl" id="ENSCINP00000018244.3"/>
    </source>
</evidence>